<keyword evidence="9 11" id="KW-0496">Mitochondrion</keyword>
<sequence>MSNPPAYHQDMPPAGGFSPGRFVRTMPKWGPSGKGWWAIGIGTFFLGLIGQVYRNHQWRDIKFVDHRAKLVVTPLLQADEDLRYLRAKEKAVEYEREITSGDPEWEVAASVYHNPELATPDGHE</sequence>
<evidence type="ECO:0000256" key="6">
    <source>
        <dbReference type="ARBA" id="ARBA00022792"/>
    </source>
</evidence>
<comment type="similarity">
    <text evidence="2 11">Belongs to the complex I NDUFA13 subunit family.</text>
</comment>
<dbReference type="OMA" id="YGIREQH"/>
<name>A0A0G4IVX3_PLABS</name>
<feature type="transmembrane region" description="Helical" evidence="11">
    <location>
        <begin position="35"/>
        <end position="53"/>
    </location>
</feature>
<dbReference type="PANTHER" id="PTHR12966">
    <property type="entry name" value="NADH DEHYDROGENASE UBIQUINONE 1 ALPHA SUBCOMPLEX SUBUNIT 13"/>
    <property type="match status" value="1"/>
</dbReference>
<evidence type="ECO:0000256" key="11">
    <source>
        <dbReference type="RuleBase" id="RU368034"/>
    </source>
</evidence>
<keyword evidence="14" id="KW-1185">Reference proteome</keyword>
<evidence type="ECO:0000313" key="15">
    <source>
        <dbReference type="Proteomes" id="UP000290189"/>
    </source>
</evidence>
<dbReference type="Pfam" id="PF06212">
    <property type="entry name" value="GRIM-19"/>
    <property type="match status" value="1"/>
</dbReference>
<dbReference type="OrthoDB" id="3308at2759"/>
<geneLocation type="mitochondrion" evidence="13"/>
<evidence type="ECO:0000256" key="3">
    <source>
        <dbReference type="ARBA" id="ARBA00022448"/>
    </source>
</evidence>
<keyword evidence="7 11" id="KW-0249">Electron transport</keyword>
<keyword evidence="10 11" id="KW-0472">Membrane</keyword>
<evidence type="ECO:0000256" key="8">
    <source>
        <dbReference type="ARBA" id="ARBA00022989"/>
    </source>
</evidence>
<dbReference type="Proteomes" id="UP000290189">
    <property type="component" value="Unassembled WGS sequence"/>
</dbReference>
<organism evidence="12 14">
    <name type="scientific">Plasmodiophora brassicae</name>
    <name type="common">Clubroot disease agent</name>
    <dbReference type="NCBI Taxonomy" id="37360"/>
    <lineage>
        <taxon>Eukaryota</taxon>
        <taxon>Sar</taxon>
        <taxon>Rhizaria</taxon>
        <taxon>Endomyxa</taxon>
        <taxon>Phytomyxea</taxon>
        <taxon>Plasmodiophorida</taxon>
        <taxon>Plasmodiophoridae</taxon>
        <taxon>Plasmodiophora</taxon>
    </lineage>
</organism>
<evidence type="ECO:0000256" key="4">
    <source>
        <dbReference type="ARBA" id="ARBA00022660"/>
    </source>
</evidence>
<evidence type="ECO:0000256" key="10">
    <source>
        <dbReference type="ARBA" id="ARBA00023136"/>
    </source>
</evidence>
<dbReference type="GO" id="GO:0045271">
    <property type="term" value="C:respiratory chain complex I"/>
    <property type="evidence" value="ECO:0007669"/>
    <property type="project" value="UniProtKB-UniRule"/>
</dbReference>
<reference evidence="12 14" key="1">
    <citation type="submission" date="2015-02" db="EMBL/GenBank/DDBJ databases">
        <authorList>
            <person name="Chooi Y.-H."/>
        </authorList>
    </citation>
    <scope>NUCLEOTIDE SEQUENCE [LARGE SCALE GENOMIC DNA]</scope>
    <source>
        <strain evidence="12">E3</strain>
    </source>
</reference>
<comment type="function">
    <text evidence="11">Complex I functions in the transfer of electrons from NADH to the respiratory chain. Accessory subunit of the mitochondrial membrane respiratory chain NADH dehydrogenase (Complex I), that is believed not to be involved in catalysis.</text>
</comment>
<evidence type="ECO:0000256" key="7">
    <source>
        <dbReference type="ARBA" id="ARBA00022982"/>
    </source>
</evidence>
<evidence type="ECO:0000313" key="14">
    <source>
        <dbReference type="Proteomes" id="UP000039324"/>
    </source>
</evidence>
<gene>
    <name evidence="12" type="ORF">PBRA_001361</name>
    <name evidence="13" type="ORF">PLBR_LOCUS4677</name>
</gene>
<evidence type="ECO:0000313" key="13">
    <source>
        <dbReference type="EMBL" id="SPQ97462.1"/>
    </source>
</evidence>
<accession>A0A0G4IVX3</accession>
<dbReference type="Proteomes" id="UP000039324">
    <property type="component" value="Unassembled WGS sequence"/>
</dbReference>
<evidence type="ECO:0000313" key="12">
    <source>
        <dbReference type="EMBL" id="CEO99455.1"/>
    </source>
</evidence>
<reference evidence="13 15" key="2">
    <citation type="submission" date="2018-03" db="EMBL/GenBank/DDBJ databases">
        <authorList>
            <person name="Fogelqvist J."/>
        </authorList>
    </citation>
    <scope>NUCLEOTIDE SEQUENCE [LARGE SCALE GENOMIC DNA]</scope>
</reference>
<evidence type="ECO:0000256" key="9">
    <source>
        <dbReference type="ARBA" id="ARBA00023128"/>
    </source>
</evidence>
<dbReference type="STRING" id="37360.A0A0G4IVX3"/>
<evidence type="ECO:0000256" key="1">
    <source>
        <dbReference type="ARBA" id="ARBA00004298"/>
    </source>
</evidence>
<dbReference type="PANTHER" id="PTHR12966:SF0">
    <property type="entry name" value="NADH DEHYDROGENASE [UBIQUINONE] 1 ALPHA SUBCOMPLEX SUBUNIT 13"/>
    <property type="match status" value="1"/>
</dbReference>
<dbReference type="EMBL" id="CDSF01000090">
    <property type="protein sequence ID" value="CEO99455.1"/>
    <property type="molecule type" value="Genomic_DNA"/>
</dbReference>
<comment type="subcellular location">
    <subcellularLocation>
        <location evidence="1 11">Mitochondrion inner membrane</location>
        <topology evidence="1 11">Single-pass membrane protein</topology>
        <orientation evidence="1 11">Matrix side</orientation>
    </subcellularLocation>
</comment>
<dbReference type="InterPro" id="IPR009346">
    <property type="entry name" value="GRIM-19"/>
</dbReference>
<keyword evidence="3 11" id="KW-0813">Transport</keyword>
<dbReference type="GO" id="GO:0005743">
    <property type="term" value="C:mitochondrial inner membrane"/>
    <property type="evidence" value="ECO:0007669"/>
    <property type="project" value="UniProtKB-SubCell"/>
</dbReference>
<dbReference type="EMBL" id="OVEO01000007">
    <property type="protein sequence ID" value="SPQ97462.1"/>
    <property type="molecule type" value="Genomic_DNA"/>
</dbReference>
<protein>
    <recommendedName>
        <fullName evidence="11">NADH dehydrogenase [ubiquinone] 1 alpha subcomplex subunit 13</fullName>
    </recommendedName>
</protein>
<dbReference type="AlphaFoldDB" id="A0A0G4IVX3"/>
<keyword evidence="4 11" id="KW-0679">Respiratory chain</keyword>
<keyword evidence="8 11" id="KW-1133">Transmembrane helix</keyword>
<proteinExistence type="inferred from homology"/>
<evidence type="ECO:0000256" key="5">
    <source>
        <dbReference type="ARBA" id="ARBA00022692"/>
    </source>
</evidence>
<keyword evidence="6 11" id="KW-0999">Mitochondrion inner membrane</keyword>
<evidence type="ECO:0000256" key="2">
    <source>
        <dbReference type="ARBA" id="ARBA00007312"/>
    </source>
</evidence>
<keyword evidence="5 11" id="KW-0812">Transmembrane</keyword>